<accession>A0A8J4A4G7</accession>
<dbReference type="EMBL" id="BOPH01000143">
    <property type="protein sequence ID" value="GIJ74733.1"/>
    <property type="molecule type" value="Genomic_DNA"/>
</dbReference>
<dbReference type="Pfam" id="PF03706">
    <property type="entry name" value="LPG_synthase_TM"/>
    <property type="match status" value="1"/>
</dbReference>
<feature type="transmembrane region" description="Helical" evidence="7">
    <location>
        <begin position="23"/>
        <end position="45"/>
    </location>
</feature>
<feature type="transmembrane region" description="Helical" evidence="7">
    <location>
        <begin position="57"/>
        <end position="80"/>
    </location>
</feature>
<dbReference type="GO" id="GO:0005886">
    <property type="term" value="C:plasma membrane"/>
    <property type="evidence" value="ECO:0007669"/>
    <property type="project" value="UniProtKB-SubCell"/>
</dbReference>
<feature type="transmembrane region" description="Helical" evidence="7">
    <location>
        <begin position="167"/>
        <end position="195"/>
    </location>
</feature>
<gene>
    <name evidence="8" type="ORF">Voc01_096500</name>
</gene>
<evidence type="ECO:0000256" key="4">
    <source>
        <dbReference type="ARBA" id="ARBA00022989"/>
    </source>
</evidence>
<comment type="caution">
    <text evidence="8">The sequence shown here is derived from an EMBL/GenBank/DDBJ whole genome shotgun (WGS) entry which is preliminary data.</text>
</comment>
<keyword evidence="4 7" id="KW-1133">Transmembrane helix</keyword>
<proteinExistence type="predicted"/>
<dbReference type="Proteomes" id="UP000635606">
    <property type="component" value="Unassembled WGS sequence"/>
</dbReference>
<feature type="compositionally biased region" description="Basic and acidic residues" evidence="6">
    <location>
        <begin position="345"/>
        <end position="355"/>
    </location>
</feature>
<protein>
    <submittedName>
        <fullName evidence="8">Membrane protein</fullName>
    </submittedName>
</protein>
<evidence type="ECO:0000256" key="2">
    <source>
        <dbReference type="ARBA" id="ARBA00022475"/>
    </source>
</evidence>
<name>A0A8J4A4G7_9ACTN</name>
<evidence type="ECO:0000256" key="3">
    <source>
        <dbReference type="ARBA" id="ARBA00022692"/>
    </source>
</evidence>
<evidence type="ECO:0000313" key="9">
    <source>
        <dbReference type="Proteomes" id="UP000635606"/>
    </source>
</evidence>
<evidence type="ECO:0000313" key="8">
    <source>
        <dbReference type="EMBL" id="GIJ74733.1"/>
    </source>
</evidence>
<evidence type="ECO:0000256" key="6">
    <source>
        <dbReference type="SAM" id="MobiDB-lite"/>
    </source>
</evidence>
<feature type="region of interest" description="Disordered" evidence="6">
    <location>
        <begin position="335"/>
        <end position="370"/>
    </location>
</feature>
<keyword evidence="2" id="KW-1003">Cell membrane</keyword>
<dbReference type="RefSeq" id="WP_203934528.1">
    <property type="nucleotide sequence ID" value="NZ_BOPH01000143.1"/>
</dbReference>
<evidence type="ECO:0000256" key="7">
    <source>
        <dbReference type="SAM" id="Phobius"/>
    </source>
</evidence>
<feature type="transmembrane region" description="Helical" evidence="7">
    <location>
        <begin position="305"/>
        <end position="322"/>
    </location>
</feature>
<feature type="compositionally biased region" description="Low complexity" evidence="6">
    <location>
        <begin position="360"/>
        <end position="370"/>
    </location>
</feature>
<keyword evidence="5 7" id="KW-0472">Membrane</keyword>
<keyword evidence="9" id="KW-1185">Reference proteome</keyword>
<keyword evidence="3 7" id="KW-0812">Transmembrane</keyword>
<feature type="transmembrane region" description="Helical" evidence="7">
    <location>
        <begin position="100"/>
        <end position="123"/>
    </location>
</feature>
<comment type="subcellular location">
    <subcellularLocation>
        <location evidence="1">Cell membrane</location>
        <topology evidence="1">Multi-pass membrane protein</topology>
    </subcellularLocation>
</comment>
<reference evidence="8" key="1">
    <citation type="submission" date="2021-01" db="EMBL/GenBank/DDBJ databases">
        <title>Whole genome shotgun sequence of Virgisporangium ochraceum NBRC 16418.</title>
        <authorList>
            <person name="Komaki H."/>
            <person name="Tamura T."/>
        </authorList>
    </citation>
    <scope>NUCLEOTIDE SEQUENCE</scope>
    <source>
        <strain evidence="8">NBRC 16418</strain>
    </source>
</reference>
<feature type="transmembrane region" description="Helical" evidence="7">
    <location>
        <begin position="135"/>
        <end position="161"/>
    </location>
</feature>
<organism evidence="8 9">
    <name type="scientific">Virgisporangium ochraceum</name>
    <dbReference type="NCBI Taxonomy" id="65505"/>
    <lineage>
        <taxon>Bacteria</taxon>
        <taxon>Bacillati</taxon>
        <taxon>Actinomycetota</taxon>
        <taxon>Actinomycetes</taxon>
        <taxon>Micromonosporales</taxon>
        <taxon>Micromonosporaceae</taxon>
        <taxon>Virgisporangium</taxon>
    </lineage>
</organism>
<feature type="transmembrane region" description="Helical" evidence="7">
    <location>
        <begin position="277"/>
        <end position="299"/>
    </location>
</feature>
<evidence type="ECO:0000256" key="1">
    <source>
        <dbReference type="ARBA" id="ARBA00004651"/>
    </source>
</evidence>
<dbReference type="InterPro" id="IPR022791">
    <property type="entry name" value="L-PG_synthase/AglD"/>
</dbReference>
<feature type="transmembrane region" description="Helical" evidence="7">
    <location>
        <begin position="207"/>
        <end position="232"/>
    </location>
</feature>
<sequence length="370" mass="38608">MATPGVDEVAAAPAPKPSGLRRFLMIAVRVVFTAAVLGFVTYTTIDQWSEVRATIASLAWPSIVLSGVMVLAGLFAQTLAYQAALRDVGHRVSVRTTSQIYLIGLLGKYVPGSIWSFVLQMELGRRAKLQRPRVIVASLLVVGLSTVAAFLLGLFGLPVLFDIDRAVTIAIAAMVPVALVCAHPRVLTFMINLFLKVVKRSPLGEPISWSAVGMIVLWSSLGWTFFGIHLWLLANATAAPGIGGVFRCIGAIALAITAGIVAFLAPSGIGARESVIVAALAPYVPLGTATGIALASRLIFTVGELIAATIAALSGLGEVRAARAAIKRTMASAEGEVVPPVSVVAEDRPTGDRESTPAADTDTTTDSGGR</sequence>
<evidence type="ECO:0000256" key="5">
    <source>
        <dbReference type="ARBA" id="ARBA00023136"/>
    </source>
</evidence>
<feature type="transmembrane region" description="Helical" evidence="7">
    <location>
        <begin position="244"/>
        <end position="265"/>
    </location>
</feature>
<dbReference type="AlphaFoldDB" id="A0A8J4A4G7"/>